<feature type="transmembrane region" description="Helical" evidence="2">
    <location>
        <begin position="501"/>
        <end position="523"/>
    </location>
</feature>
<evidence type="ECO:0000256" key="1">
    <source>
        <dbReference type="SAM" id="MobiDB-lite"/>
    </source>
</evidence>
<accession>D1AN66</accession>
<feature type="transmembrane region" description="Helical" evidence="2">
    <location>
        <begin position="538"/>
        <end position="556"/>
    </location>
</feature>
<feature type="region of interest" description="Disordered" evidence="1">
    <location>
        <begin position="717"/>
        <end position="740"/>
    </location>
</feature>
<dbReference type="AlphaFoldDB" id="D1AN66"/>
<evidence type="ECO:0000313" key="3">
    <source>
        <dbReference type="EMBL" id="ACZ09670.1"/>
    </source>
</evidence>
<evidence type="ECO:0000256" key="2">
    <source>
        <dbReference type="SAM" id="Phobius"/>
    </source>
</evidence>
<reference evidence="4" key="1">
    <citation type="submission" date="2009-09" db="EMBL/GenBank/DDBJ databases">
        <title>The complete chromosome of Sebaldella termitidis ATCC 33386.</title>
        <authorList>
            <consortium name="US DOE Joint Genome Institute (JGI-PGF)"/>
            <person name="Lucas S."/>
            <person name="Copeland A."/>
            <person name="Lapidus A."/>
            <person name="Glavina del Rio T."/>
            <person name="Dalin E."/>
            <person name="Tice H."/>
            <person name="Bruce D."/>
            <person name="Goodwin L."/>
            <person name="Pitluck S."/>
            <person name="Kyrpides N."/>
            <person name="Mavromatis K."/>
            <person name="Ivanova N."/>
            <person name="Mikhailova N."/>
            <person name="Sims D."/>
            <person name="Meincke L."/>
            <person name="Brettin T."/>
            <person name="Detter J.C."/>
            <person name="Han C."/>
            <person name="Larimer F."/>
            <person name="Land M."/>
            <person name="Hauser L."/>
            <person name="Markowitz V."/>
            <person name="Cheng J.F."/>
            <person name="Hugenholtz P."/>
            <person name="Woyke T."/>
            <person name="Wu D."/>
            <person name="Eisen J.A."/>
        </authorList>
    </citation>
    <scope>NUCLEOTIDE SEQUENCE [LARGE SCALE GENOMIC DNA]</scope>
    <source>
        <strain evidence="4">ATCC 33386 / NCTC 11300</strain>
    </source>
</reference>
<feature type="transmembrane region" description="Helical" evidence="2">
    <location>
        <begin position="461"/>
        <end position="480"/>
    </location>
</feature>
<evidence type="ECO:0000313" key="4">
    <source>
        <dbReference type="Proteomes" id="UP000000845"/>
    </source>
</evidence>
<name>D1AN66_SEBTE</name>
<gene>
    <name evidence="3" type="ordered locus">Sterm_2826</name>
</gene>
<reference evidence="3 4" key="2">
    <citation type="journal article" date="2010" name="Stand. Genomic Sci.">
        <title>Complete genome sequence of Sebaldella termitidis type strain (NCTC 11300).</title>
        <authorList>
            <person name="Harmon-Smith M."/>
            <person name="Celia L."/>
            <person name="Chertkov O."/>
            <person name="Lapidus A."/>
            <person name="Copeland A."/>
            <person name="Glavina Del Rio T."/>
            <person name="Nolan M."/>
            <person name="Lucas S."/>
            <person name="Tice H."/>
            <person name="Cheng J.F."/>
            <person name="Han C."/>
            <person name="Detter J.C."/>
            <person name="Bruce D."/>
            <person name="Goodwin L."/>
            <person name="Pitluck S."/>
            <person name="Pati A."/>
            <person name="Liolios K."/>
            <person name="Ivanova N."/>
            <person name="Mavromatis K."/>
            <person name="Mikhailova N."/>
            <person name="Chen A."/>
            <person name="Palaniappan K."/>
            <person name="Land M."/>
            <person name="Hauser L."/>
            <person name="Chang Y.J."/>
            <person name="Jeffries C.D."/>
            <person name="Brettin T."/>
            <person name="Goker M."/>
            <person name="Beck B."/>
            <person name="Bristow J."/>
            <person name="Eisen J.A."/>
            <person name="Markowitz V."/>
            <person name="Hugenholtz P."/>
            <person name="Kyrpides N.C."/>
            <person name="Klenk H.P."/>
            <person name="Chen F."/>
        </authorList>
    </citation>
    <scope>NUCLEOTIDE SEQUENCE [LARGE SCALE GENOMIC DNA]</scope>
    <source>
        <strain evidence="4">ATCC 33386 / NCTC 11300</strain>
    </source>
</reference>
<dbReference type="STRING" id="526218.Sterm_2826"/>
<feature type="transmembrane region" description="Helical" evidence="2">
    <location>
        <begin position="372"/>
        <end position="394"/>
    </location>
</feature>
<feature type="compositionally biased region" description="Basic and acidic residues" evidence="1">
    <location>
        <begin position="723"/>
        <end position="740"/>
    </location>
</feature>
<dbReference type="eggNOG" id="COG5412">
    <property type="taxonomic scope" value="Bacteria"/>
</dbReference>
<feature type="transmembrane region" description="Helical" evidence="2">
    <location>
        <begin position="335"/>
        <end position="360"/>
    </location>
</feature>
<dbReference type="HOGENOM" id="CLU_369512_0_0_0"/>
<dbReference type="eggNOG" id="COG3941">
    <property type="taxonomic scope" value="Bacteria"/>
</dbReference>
<dbReference type="RefSeq" id="WP_012862264.1">
    <property type="nucleotide sequence ID" value="NC_013517.1"/>
</dbReference>
<organism evidence="3 4">
    <name type="scientific">Sebaldella termitidis (strain ATCC 33386 / NCTC 11300)</name>
    <dbReference type="NCBI Taxonomy" id="526218"/>
    <lineage>
        <taxon>Bacteria</taxon>
        <taxon>Fusobacteriati</taxon>
        <taxon>Fusobacteriota</taxon>
        <taxon>Fusobacteriia</taxon>
        <taxon>Fusobacteriales</taxon>
        <taxon>Leptotrichiaceae</taxon>
        <taxon>Sebaldella</taxon>
    </lineage>
</organism>
<keyword evidence="4" id="KW-1185">Reference proteome</keyword>
<protein>
    <submittedName>
        <fullName evidence="3">Uncharacterized protein</fullName>
    </submittedName>
</protein>
<dbReference type="Proteomes" id="UP000000845">
    <property type="component" value="Chromosome"/>
</dbReference>
<proteinExistence type="predicted"/>
<keyword evidence="2" id="KW-1133">Transmembrane helix</keyword>
<dbReference type="EMBL" id="CP001739">
    <property type="protein sequence ID" value="ACZ09670.1"/>
    <property type="molecule type" value="Genomic_DNA"/>
</dbReference>
<keyword evidence="2" id="KW-0472">Membrane</keyword>
<dbReference type="KEGG" id="str:Sterm_2826"/>
<sequence>MAEAIAGGYVDIKAKLDQKSLDQVLKKISRALKAIKMLKSGVANLNANGPGRLLTALKSASNITSSMKKNIDRVTKSFSNAAKEAGKVAANSQKIKPPKKVDTGEMLQQGATAIGGISAARSSGNIIKDIATTGGNMSQIQSVYKNALQSEKAGEQMFQQIQRFAEETPYELDELSGSFLKLVNRGIIPTKDQMTNLGDLASSQAKPIDMWIEAILDAQMMEFERLKEFGIKARKAGNQVTLDFKGQTKTIKATADEMYKALLEFGAMDGVAGSMAVQMNETNGIVSNMSDSLTALKFNLYEANKELINGFLKGLNSTIEKIGEFLKKNPALSKVIFGLIVGFTILTATLGVLALGFLAVSAAASTLIANPVLLAIAAVILAIAAAVMILIWAWQDLKKGFEGGDSTLLPWLDAFTQFINKGKDFKTTLVEIKNWWIAMWDAIKLKIQEVWQQIKPFIDQAVNLLLGALYITFSYYMYIIKMIYELITGDIESLKQTWQDFLNFVTLVWELIWLAVQIVFGMILEAALEFFNTLVEDWWFLLGQASIVLNLIAYLFTGNAEYLKAIWNMFVVWFQEGTNIMIQAAVIAANKIAVVFVNAINSIIDAVINLVNSFGALGGMVGDFLGKLKIDAGGFEANINSAKGSIKKSTVKMADATKVNVQNIQGQNSNLKNDFRNTAKDIKKSGVNFAGALGQRNKNAEKSGKELEDIMKDQMGKATDAANDGKKGGKGGKEKKGSGDDKRFLEEIIKSVNDVLKAIGFDPSQEIKRASLFQAQRKAIETAVIREVQHKSNLALIKEAFGGWTDPKVWKEGYSSIKDKAMNMVQGGGNKGITTGGMISPSEGYGATNIDESTNIDTVTIQIGDLNRNVDGVNENTTLGSLFKLAQVRGGLQ</sequence>
<keyword evidence="2" id="KW-0812">Transmembrane</keyword>